<gene>
    <name evidence="2" type="ORF">HH682_10605</name>
</gene>
<keyword evidence="1" id="KW-0472">Membrane</keyword>
<dbReference type="Proteomes" id="UP000790096">
    <property type="component" value="Unassembled WGS sequence"/>
</dbReference>
<dbReference type="EMBL" id="JABBFR010000013">
    <property type="protein sequence ID" value="MBT0724869.1"/>
    <property type="molecule type" value="Genomic_DNA"/>
</dbReference>
<feature type="transmembrane region" description="Helical" evidence="1">
    <location>
        <begin position="32"/>
        <end position="53"/>
    </location>
</feature>
<evidence type="ECO:0000313" key="2">
    <source>
        <dbReference type="EMBL" id="MBT0724869.1"/>
    </source>
</evidence>
<reference evidence="2 3" key="1">
    <citation type="submission" date="2020-04" db="EMBL/GenBank/DDBJ databases">
        <title>Genome sequencing of Rosenbergiella species.</title>
        <authorList>
            <person name="Alvarez-Perez S."/>
            <person name="Lievens B."/>
        </authorList>
    </citation>
    <scope>NUCLEOTIDE SEQUENCE [LARGE SCALE GENOMIC DNA]</scope>
    <source>
        <strain evidence="2 3">S61</strain>
    </source>
</reference>
<proteinExistence type="predicted"/>
<sequence>MSETMMAHNMSAKKSDQTQFPASGMLCGYCELLVHFPFFVWIAAAILWLITALSRTPPLLPYRTIILTPCYPPQLSRGPPQVIS</sequence>
<organism evidence="2 3">
    <name type="scientific">Rosenbergiella gaditana</name>
    <dbReference type="NCBI Taxonomy" id="2726987"/>
    <lineage>
        <taxon>Bacteria</taxon>
        <taxon>Pseudomonadati</taxon>
        <taxon>Pseudomonadota</taxon>
        <taxon>Gammaproteobacteria</taxon>
        <taxon>Enterobacterales</taxon>
        <taxon>Erwiniaceae</taxon>
        <taxon>Rosenbergiella</taxon>
    </lineage>
</organism>
<accession>A0ABS5SXQ6</accession>
<evidence type="ECO:0000313" key="3">
    <source>
        <dbReference type="Proteomes" id="UP000790096"/>
    </source>
</evidence>
<evidence type="ECO:0000256" key="1">
    <source>
        <dbReference type="SAM" id="Phobius"/>
    </source>
</evidence>
<protein>
    <submittedName>
        <fullName evidence="2">DUF2946 domain-containing protein</fullName>
    </submittedName>
</protein>
<keyword evidence="1" id="KW-0812">Transmembrane</keyword>
<keyword evidence="1" id="KW-1133">Transmembrane helix</keyword>
<dbReference type="InterPro" id="IPR021333">
    <property type="entry name" value="DUF2946"/>
</dbReference>
<keyword evidence="3" id="KW-1185">Reference proteome</keyword>
<name>A0ABS5SXQ6_9GAMM</name>
<comment type="caution">
    <text evidence="2">The sequence shown here is derived from an EMBL/GenBank/DDBJ whole genome shotgun (WGS) entry which is preliminary data.</text>
</comment>
<dbReference type="Pfam" id="PF11162">
    <property type="entry name" value="DUF2946"/>
    <property type="match status" value="1"/>
</dbReference>
<dbReference type="RefSeq" id="WP_214237526.1">
    <property type="nucleotide sequence ID" value="NZ_JABBFR010000013.1"/>
</dbReference>